<dbReference type="RefSeq" id="WP_089356840.1">
    <property type="nucleotide sequence ID" value="NZ_FZPD01000003.1"/>
</dbReference>
<dbReference type="OrthoDB" id="344729at2"/>
<evidence type="ECO:0000313" key="1">
    <source>
        <dbReference type="EMBL" id="SNT04218.1"/>
    </source>
</evidence>
<keyword evidence="2" id="KW-1185">Reference proteome</keyword>
<dbReference type="EMBL" id="FZPD01000003">
    <property type="protein sequence ID" value="SNT04218.1"/>
    <property type="molecule type" value="Genomic_DNA"/>
</dbReference>
<dbReference type="NCBIfam" id="NF041384">
    <property type="entry name" value="YHS_seleno_dom"/>
    <property type="match status" value="1"/>
</dbReference>
<proteinExistence type="predicted"/>
<dbReference type="AlphaFoldDB" id="A0A239JFM1"/>
<evidence type="ECO:0000313" key="2">
    <source>
        <dbReference type="Proteomes" id="UP000198393"/>
    </source>
</evidence>
<gene>
    <name evidence="1" type="ORF">SAMN05421640_2129</name>
</gene>
<organism evidence="1 2">
    <name type="scientific">Ekhidna lutea</name>
    <dbReference type="NCBI Taxonomy" id="447679"/>
    <lineage>
        <taxon>Bacteria</taxon>
        <taxon>Pseudomonadati</taxon>
        <taxon>Bacteroidota</taxon>
        <taxon>Cytophagia</taxon>
        <taxon>Cytophagales</taxon>
        <taxon>Reichenbachiellaceae</taxon>
        <taxon>Ekhidna</taxon>
    </lineage>
</organism>
<dbReference type="Proteomes" id="UP000198393">
    <property type="component" value="Unassembled WGS sequence"/>
</dbReference>
<name>A0A239JFM1_EKHLU</name>
<evidence type="ECO:0008006" key="3">
    <source>
        <dbReference type="Google" id="ProtNLM"/>
    </source>
</evidence>
<protein>
    <recommendedName>
        <fullName evidence="3">YHS domain-containing protein</fullName>
    </recommendedName>
</protein>
<accession>A0A239JFM1</accession>
<reference evidence="1 2" key="1">
    <citation type="submission" date="2017-06" db="EMBL/GenBank/DDBJ databases">
        <authorList>
            <person name="Kim H.J."/>
            <person name="Triplett B.A."/>
        </authorList>
    </citation>
    <scope>NUCLEOTIDE SEQUENCE [LARGE SCALE GENOMIC DNA]</scope>
    <source>
        <strain evidence="1 2">DSM 19307</strain>
    </source>
</reference>
<sequence length="156" mass="17042">MKVIKVISIILVALLIIGFIAGKAAGISLLALNAHDSIYTEDGLALKGYDVVALFNDQGAVEGSENFQTEWMDATWQFANEENLNAFQVNREKYIPAAGGHCAFAVGKGFAAPGDPQYAYKAENGNVYLFSNQEVMDDAMSTIDQVIRDTDINWEK</sequence>